<reference evidence="1" key="1">
    <citation type="submission" date="2015-11" db="EMBL/GenBank/DDBJ databases">
        <title>De novo transcriptome assembly of four potential Pierce s Disease insect vectors from Arizona vineyards.</title>
        <authorList>
            <person name="Tassone E.E."/>
        </authorList>
    </citation>
    <scope>NUCLEOTIDE SEQUENCE</scope>
</reference>
<accession>A0A1B6MBV6</accession>
<evidence type="ECO:0000313" key="1">
    <source>
        <dbReference type="EMBL" id="JAT33422.1"/>
    </source>
</evidence>
<organism evidence="1">
    <name type="scientific">Graphocephala atropunctata</name>
    <dbReference type="NCBI Taxonomy" id="36148"/>
    <lineage>
        <taxon>Eukaryota</taxon>
        <taxon>Metazoa</taxon>
        <taxon>Ecdysozoa</taxon>
        <taxon>Arthropoda</taxon>
        <taxon>Hexapoda</taxon>
        <taxon>Insecta</taxon>
        <taxon>Pterygota</taxon>
        <taxon>Neoptera</taxon>
        <taxon>Paraneoptera</taxon>
        <taxon>Hemiptera</taxon>
        <taxon>Auchenorrhyncha</taxon>
        <taxon>Membracoidea</taxon>
        <taxon>Cicadellidae</taxon>
        <taxon>Cicadellinae</taxon>
        <taxon>Cicadellini</taxon>
        <taxon>Graphocephala</taxon>
    </lineage>
</organism>
<feature type="non-terminal residue" evidence="1">
    <location>
        <position position="1"/>
    </location>
</feature>
<gene>
    <name evidence="1" type="ORF">g.2456</name>
</gene>
<dbReference type="EMBL" id="GEBQ01006555">
    <property type="protein sequence ID" value="JAT33422.1"/>
    <property type="molecule type" value="Transcribed_RNA"/>
</dbReference>
<protein>
    <submittedName>
        <fullName evidence="1">Uncharacterized protein</fullName>
    </submittedName>
</protein>
<feature type="non-terminal residue" evidence="1">
    <location>
        <position position="137"/>
    </location>
</feature>
<dbReference type="AlphaFoldDB" id="A0A1B6MBV6"/>
<name>A0A1B6MBV6_9HEMI</name>
<sequence length="137" mass="15985">CDKKDTLPKTCFQIYIPKDKWNAIEPEEVRYIRTEKKNKQIIKNVRRYLALKRGVWSDVFNTSIWDAIKWPCTWSFKGNFVSVTEKAKFWILVRAECACGNCLVMSCPNPPPDDPKENGISLDVKVWGNKMSHANFR</sequence>
<proteinExistence type="predicted"/>